<dbReference type="AlphaFoldDB" id="A0A2W2D6A6"/>
<proteinExistence type="inferred from homology"/>
<dbReference type="EMBL" id="POTX01000002">
    <property type="protein sequence ID" value="PZG01065.1"/>
    <property type="molecule type" value="Genomic_DNA"/>
</dbReference>
<evidence type="ECO:0000313" key="4">
    <source>
        <dbReference type="Proteomes" id="UP000248627"/>
    </source>
</evidence>
<name>A0A2W2D6A6_9ACTN</name>
<dbReference type="CDD" id="cd08899">
    <property type="entry name" value="SRPBCC_CalC_Aha1-like_6"/>
    <property type="match status" value="1"/>
</dbReference>
<dbReference type="RefSeq" id="WP_111241241.1">
    <property type="nucleotide sequence ID" value="NZ_AP023358.1"/>
</dbReference>
<evidence type="ECO:0000313" key="3">
    <source>
        <dbReference type="EMBL" id="PZG01065.1"/>
    </source>
</evidence>
<protein>
    <submittedName>
        <fullName evidence="3">ATPase</fullName>
    </submittedName>
</protein>
<comment type="caution">
    <text evidence="3">The sequence shown here is derived from an EMBL/GenBank/DDBJ whole genome shotgun (WGS) entry which is preliminary data.</text>
</comment>
<feature type="domain" description="Activator of Hsp90 ATPase homologue 1/2-like C-terminal" evidence="2">
    <location>
        <begin position="25"/>
        <end position="138"/>
    </location>
</feature>
<dbReference type="SUPFAM" id="SSF55961">
    <property type="entry name" value="Bet v1-like"/>
    <property type="match status" value="1"/>
</dbReference>
<dbReference type="InterPro" id="IPR023393">
    <property type="entry name" value="START-like_dom_sf"/>
</dbReference>
<dbReference type="OrthoDB" id="8117292at2"/>
<keyword evidence="4" id="KW-1185">Reference proteome</keyword>
<accession>A0A2W2D6A6</accession>
<dbReference type="InterPro" id="IPR013538">
    <property type="entry name" value="ASHA1/2-like_C"/>
</dbReference>
<evidence type="ECO:0000259" key="2">
    <source>
        <dbReference type="Pfam" id="PF08327"/>
    </source>
</evidence>
<sequence>MTPIPTGRLFGTDTGTDLVLTREFRAPIEDVWASLTEPDRTARWYGRWEGKAAPGSRIRVQMAYEAEAPWSELRIDACEPPRRLALSARDESGSWRLELLLTSHGGRTGLRFVQHLDTVEGLGEIGPGWEYYLDRLVASRDGTAMPSFDDYYPAQRDYFAHLRPTPV</sequence>
<gene>
    <name evidence="3" type="ORF">C1I93_00835</name>
</gene>
<organism evidence="3 4">
    <name type="scientific">Micromonospora endophytica</name>
    <dbReference type="NCBI Taxonomy" id="515350"/>
    <lineage>
        <taxon>Bacteria</taxon>
        <taxon>Bacillati</taxon>
        <taxon>Actinomycetota</taxon>
        <taxon>Actinomycetes</taxon>
        <taxon>Micromonosporales</taxon>
        <taxon>Micromonosporaceae</taxon>
        <taxon>Micromonospora</taxon>
    </lineage>
</organism>
<comment type="similarity">
    <text evidence="1">Belongs to the AHA1 family.</text>
</comment>
<evidence type="ECO:0000256" key="1">
    <source>
        <dbReference type="ARBA" id="ARBA00006817"/>
    </source>
</evidence>
<dbReference type="Proteomes" id="UP000248627">
    <property type="component" value="Unassembled WGS sequence"/>
</dbReference>
<dbReference type="Gene3D" id="3.30.530.20">
    <property type="match status" value="1"/>
</dbReference>
<dbReference type="Pfam" id="PF08327">
    <property type="entry name" value="AHSA1"/>
    <property type="match status" value="1"/>
</dbReference>
<reference evidence="3 4" key="1">
    <citation type="submission" date="2018-01" db="EMBL/GenBank/DDBJ databases">
        <title>Draft genome sequence of Jishengella endophytica.</title>
        <authorList>
            <person name="Sahin N."/>
            <person name="Ay H."/>
            <person name="Saygin H."/>
        </authorList>
    </citation>
    <scope>NUCLEOTIDE SEQUENCE [LARGE SCALE GENOMIC DNA]</scope>
    <source>
        <strain evidence="3 4">DSM 45430</strain>
    </source>
</reference>